<accession>A0A553NXW9</accession>
<evidence type="ECO:0000313" key="3">
    <source>
        <dbReference type="Proteomes" id="UP000318571"/>
    </source>
</evidence>
<keyword evidence="1" id="KW-0732">Signal</keyword>
<dbReference type="Proteomes" id="UP000318571">
    <property type="component" value="Chromosome 9"/>
</dbReference>
<feature type="chain" id="PRO_5021890813" evidence="1">
    <location>
        <begin position="24"/>
        <end position="100"/>
    </location>
</feature>
<evidence type="ECO:0000313" key="2">
    <source>
        <dbReference type="EMBL" id="TRY70282.1"/>
    </source>
</evidence>
<proteinExistence type="predicted"/>
<dbReference type="EMBL" id="VCGU01000009">
    <property type="protein sequence ID" value="TRY70282.1"/>
    <property type="molecule type" value="Genomic_DNA"/>
</dbReference>
<comment type="caution">
    <text evidence="2">The sequence shown here is derived from an EMBL/GenBank/DDBJ whole genome shotgun (WGS) entry which is preliminary data.</text>
</comment>
<organism evidence="2 3">
    <name type="scientific">Tigriopus californicus</name>
    <name type="common">Marine copepod</name>
    <dbReference type="NCBI Taxonomy" id="6832"/>
    <lineage>
        <taxon>Eukaryota</taxon>
        <taxon>Metazoa</taxon>
        <taxon>Ecdysozoa</taxon>
        <taxon>Arthropoda</taxon>
        <taxon>Crustacea</taxon>
        <taxon>Multicrustacea</taxon>
        <taxon>Hexanauplia</taxon>
        <taxon>Copepoda</taxon>
        <taxon>Harpacticoida</taxon>
        <taxon>Harpacticidae</taxon>
        <taxon>Tigriopus</taxon>
    </lineage>
</organism>
<name>A0A553NXW9_TIGCA</name>
<evidence type="ECO:0000256" key="1">
    <source>
        <dbReference type="SAM" id="SignalP"/>
    </source>
</evidence>
<dbReference type="AlphaFoldDB" id="A0A553NXW9"/>
<protein>
    <submittedName>
        <fullName evidence="2">Uncharacterized protein</fullName>
    </submittedName>
</protein>
<keyword evidence="3" id="KW-1185">Reference proteome</keyword>
<reference evidence="2 3" key="1">
    <citation type="journal article" date="2018" name="Nat. Ecol. Evol.">
        <title>Genomic signatures of mitonuclear coevolution across populations of Tigriopus californicus.</title>
        <authorList>
            <person name="Barreto F.S."/>
            <person name="Watson E.T."/>
            <person name="Lima T.G."/>
            <person name="Willett C.S."/>
            <person name="Edmands S."/>
            <person name="Li W."/>
            <person name="Burton R.S."/>
        </authorList>
    </citation>
    <scope>NUCLEOTIDE SEQUENCE [LARGE SCALE GENOMIC DNA]</scope>
    <source>
        <strain evidence="2 3">San Diego</strain>
    </source>
</reference>
<feature type="signal peptide" evidence="1">
    <location>
        <begin position="1"/>
        <end position="23"/>
    </location>
</feature>
<gene>
    <name evidence="2" type="ORF">TCAL_01248</name>
</gene>
<sequence>MKNLLAPLALALVLSALLVQTEAKGMNLANKKCSNNPSSSDIFRSVDKCKETCTSLGSNYSWVTSAHRFTWRCDCYETCNLVASSSGFISLLGKDVSNIF</sequence>